<sequence>MIYFTMVPRSLPPPTFLQRLSRVSSRLSLRIQILLVLCGFGSAFFAVKGIKGLLYRAFVLSLAPKEPDKQLPRRQHLPAASRRRLESDRLQQCPSHPDDPPNPLDTDFEPFFPHQNNNEQHPIPDASPDLVYQSRLYDSPNARNRANEEGHHTTKGSEHESPQVYYHPHYSLQAYEPPQHQLSPVHSSSQLVVPRAYHPSASIEHTHPNLSRGDNFRKPAQEERKARGKCLEEIRKKKANSIYRKNNKGRNGIIDLHRLSVRKAIERTDIAIQNAINQGNSNLRLIVDQGHHSLDGPKLRPALLKHLRMRGHYAEVQQYNAGVIDVRLVSSNRVILRDAALWDSC</sequence>
<feature type="region of interest" description="Disordered" evidence="1">
    <location>
        <begin position="69"/>
        <end position="128"/>
    </location>
</feature>
<dbReference type="SUPFAM" id="SSF160443">
    <property type="entry name" value="SMR domain-like"/>
    <property type="match status" value="1"/>
</dbReference>
<keyword evidence="2" id="KW-0472">Membrane</keyword>
<feature type="domain" description="Smr" evidence="3">
    <location>
        <begin position="254"/>
        <end position="329"/>
    </location>
</feature>
<dbReference type="InterPro" id="IPR002625">
    <property type="entry name" value="Smr_dom"/>
</dbReference>
<evidence type="ECO:0000256" key="2">
    <source>
        <dbReference type="SAM" id="Phobius"/>
    </source>
</evidence>
<accession>A0ABQ8VPH5</accession>
<evidence type="ECO:0000313" key="4">
    <source>
        <dbReference type="EMBL" id="KAJ4498298.1"/>
    </source>
</evidence>
<gene>
    <name evidence="4" type="ORF">C8R41DRAFT_818677</name>
</gene>
<dbReference type="InterPro" id="IPR036063">
    <property type="entry name" value="Smr_dom_sf"/>
</dbReference>
<feature type="region of interest" description="Disordered" evidence="1">
    <location>
        <begin position="141"/>
        <end position="162"/>
    </location>
</feature>
<organism evidence="4 5">
    <name type="scientific">Lentinula lateritia</name>
    <dbReference type="NCBI Taxonomy" id="40482"/>
    <lineage>
        <taxon>Eukaryota</taxon>
        <taxon>Fungi</taxon>
        <taxon>Dikarya</taxon>
        <taxon>Basidiomycota</taxon>
        <taxon>Agaricomycotina</taxon>
        <taxon>Agaricomycetes</taxon>
        <taxon>Agaricomycetidae</taxon>
        <taxon>Agaricales</taxon>
        <taxon>Marasmiineae</taxon>
        <taxon>Omphalotaceae</taxon>
        <taxon>Lentinula</taxon>
    </lineage>
</organism>
<dbReference type="Pfam" id="PF01713">
    <property type="entry name" value="Smr"/>
    <property type="match status" value="1"/>
</dbReference>
<keyword evidence="2" id="KW-1133">Transmembrane helix</keyword>
<dbReference type="SMART" id="SM00463">
    <property type="entry name" value="SMR"/>
    <property type="match status" value="1"/>
</dbReference>
<feature type="compositionally biased region" description="Basic and acidic residues" evidence="1">
    <location>
        <begin position="214"/>
        <end position="227"/>
    </location>
</feature>
<reference evidence="4" key="1">
    <citation type="submission" date="2022-08" db="EMBL/GenBank/DDBJ databases">
        <title>A Global Phylogenomic Analysis of the Shiitake Genus Lentinula.</title>
        <authorList>
            <consortium name="DOE Joint Genome Institute"/>
            <person name="Sierra-Patev S."/>
            <person name="Min B."/>
            <person name="Naranjo-Ortiz M."/>
            <person name="Looney B."/>
            <person name="Konkel Z."/>
            <person name="Slot J.C."/>
            <person name="Sakamoto Y."/>
            <person name="Steenwyk J.L."/>
            <person name="Rokas A."/>
            <person name="Carro J."/>
            <person name="Camarero S."/>
            <person name="Ferreira P."/>
            <person name="Molpeceres G."/>
            <person name="Ruiz-Duenas F.J."/>
            <person name="Serrano A."/>
            <person name="Henrissat B."/>
            <person name="Drula E."/>
            <person name="Hughes K.W."/>
            <person name="Mata J.L."/>
            <person name="Ishikawa N.K."/>
            <person name="Vargas-Isla R."/>
            <person name="Ushijima S."/>
            <person name="Smith C.A."/>
            <person name="Ahrendt S."/>
            <person name="Andreopoulos W."/>
            <person name="He G."/>
            <person name="Labutti K."/>
            <person name="Lipzen A."/>
            <person name="Ng V."/>
            <person name="Riley R."/>
            <person name="Sandor L."/>
            <person name="Barry K."/>
            <person name="Martinez A.T."/>
            <person name="Xiao Y."/>
            <person name="Gibbons J.G."/>
            <person name="Terashima K."/>
            <person name="Grigoriev I.V."/>
            <person name="Hibbett D.S."/>
        </authorList>
    </citation>
    <scope>NUCLEOTIDE SEQUENCE</scope>
    <source>
        <strain evidence="4">RHP3577 ss4</strain>
    </source>
</reference>
<name>A0ABQ8VPH5_9AGAR</name>
<feature type="compositionally biased region" description="Basic and acidic residues" evidence="1">
    <location>
        <begin position="145"/>
        <end position="161"/>
    </location>
</feature>
<keyword evidence="2" id="KW-0812">Transmembrane</keyword>
<protein>
    <recommendedName>
        <fullName evidence="3">Smr domain-containing protein</fullName>
    </recommendedName>
</protein>
<dbReference type="Proteomes" id="UP001150217">
    <property type="component" value="Unassembled WGS sequence"/>
</dbReference>
<evidence type="ECO:0000256" key="1">
    <source>
        <dbReference type="SAM" id="MobiDB-lite"/>
    </source>
</evidence>
<feature type="transmembrane region" description="Helical" evidence="2">
    <location>
        <begin position="27"/>
        <end position="47"/>
    </location>
</feature>
<dbReference type="PROSITE" id="PS50828">
    <property type="entry name" value="SMR"/>
    <property type="match status" value="1"/>
</dbReference>
<dbReference type="InterPro" id="IPR053020">
    <property type="entry name" value="Smr_domain_protein"/>
</dbReference>
<dbReference type="EMBL" id="JANVFT010000016">
    <property type="protein sequence ID" value="KAJ4498298.1"/>
    <property type="molecule type" value="Genomic_DNA"/>
</dbReference>
<dbReference type="PANTHER" id="PTHR47417">
    <property type="entry name" value="SMR DOMAIN-CONTAINING PROTEIN YPL199C"/>
    <property type="match status" value="1"/>
</dbReference>
<evidence type="ECO:0000259" key="3">
    <source>
        <dbReference type="PROSITE" id="PS50828"/>
    </source>
</evidence>
<proteinExistence type="predicted"/>
<feature type="region of interest" description="Disordered" evidence="1">
    <location>
        <begin position="202"/>
        <end position="227"/>
    </location>
</feature>
<dbReference type="Gene3D" id="3.30.1370.110">
    <property type="match status" value="1"/>
</dbReference>
<keyword evidence="5" id="KW-1185">Reference proteome</keyword>
<comment type="caution">
    <text evidence="4">The sequence shown here is derived from an EMBL/GenBank/DDBJ whole genome shotgun (WGS) entry which is preliminary data.</text>
</comment>
<evidence type="ECO:0000313" key="5">
    <source>
        <dbReference type="Proteomes" id="UP001150217"/>
    </source>
</evidence>
<dbReference type="PANTHER" id="PTHR47417:SF1">
    <property type="entry name" value="SMR DOMAIN-CONTAINING PROTEIN YPL199C"/>
    <property type="match status" value="1"/>
</dbReference>